<dbReference type="InterPro" id="IPR006514">
    <property type="entry name" value="IRX15/GXM/AGM"/>
</dbReference>
<dbReference type="Proteomes" id="UP001359559">
    <property type="component" value="Unassembled WGS sequence"/>
</dbReference>
<evidence type="ECO:0000313" key="5">
    <source>
        <dbReference type="EMBL" id="KAK7263470.1"/>
    </source>
</evidence>
<accession>A0AAN9I4N1</accession>
<keyword evidence="6" id="KW-1185">Reference proteome</keyword>
<dbReference type="Pfam" id="PF21729">
    <property type="entry name" value="IRX15_IRX15L_GXM"/>
    <property type="match status" value="1"/>
</dbReference>
<dbReference type="PANTHER" id="PTHR31444">
    <property type="entry name" value="OS11G0490100 PROTEIN"/>
    <property type="match status" value="1"/>
</dbReference>
<evidence type="ECO:0000313" key="6">
    <source>
        <dbReference type="Proteomes" id="UP001359559"/>
    </source>
</evidence>
<evidence type="ECO:0000256" key="2">
    <source>
        <dbReference type="ARBA" id="ARBA00022692"/>
    </source>
</evidence>
<keyword evidence="3" id="KW-1133">Transmembrane helix</keyword>
<gene>
    <name evidence="5" type="ORF">RJT34_31061</name>
</gene>
<dbReference type="AlphaFoldDB" id="A0AAN9I4N1"/>
<proteinExistence type="predicted"/>
<evidence type="ECO:0008006" key="7">
    <source>
        <dbReference type="Google" id="ProtNLM"/>
    </source>
</evidence>
<keyword evidence="2" id="KW-0812">Transmembrane</keyword>
<keyword evidence="4" id="KW-0472">Membrane</keyword>
<dbReference type="GO" id="GO:0045492">
    <property type="term" value="P:xylan biosynthetic process"/>
    <property type="evidence" value="ECO:0007669"/>
    <property type="project" value="InterPro"/>
</dbReference>
<evidence type="ECO:0000256" key="4">
    <source>
        <dbReference type="ARBA" id="ARBA00023136"/>
    </source>
</evidence>
<dbReference type="EMBL" id="JAYKXN010000008">
    <property type="protein sequence ID" value="KAK7263470.1"/>
    <property type="molecule type" value="Genomic_DNA"/>
</dbReference>
<evidence type="ECO:0000256" key="3">
    <source>
        <dbReference type="ARBA" id="ARBA00022989"/>
    </source>
</evidence>
<sequence length="134" mass="15202">MLCSNEKCKLALQNLPDVVYDTEWDLVMIDASRGYFAKASRRMAVIFLVAVMARDKKDSGMRHVFLHEVDRRVEKIYAEEFLCRKNLVKAEKGIEGLCFNDPTLVVECIKVVCDNEVFLNLPLSLLGSRAGKMG</sequence>
<evidence type="ECO:0000256" key="1">
    <source>
        <dbReference type="ARBA" id="ARBA00004194"/>
    </source>
</evidence>
<organism evidence="5 6">
    <name type="scientific">Clitoria ternatea</name>
    <name type="common">Butterfly pea</name>
    <dbReference type="NCBI Taxonomy" id="43366"/>
    <lineage>
        <taxon>Eukaryota</taxon>
        <taxon>Viridiplantae</taxon>
        <taxon>Streptophyta</taxon>
        <taxon>Embryophyta</taxon>
        <taxon>Tracheophyta</taxon>
        <taxon>Spermatophyta</taxon>
        <taxon>Magnoliopsida</taxon>
        <taxon>eudicotyledons</taxon>
        <taxon>Gunneridae</taxon>
        <taxon>Pentapetalae</taxon>
        <taxon>rosids</taxon>
        <taxon>fabids</taxon>
        <taxon>Fabales</taxon>
        <taxon>Fabaceae</taxon>
        <taxon>Papilionoideae</taxon>
        <taxon>50 kb inversion clade</taxon>
        <taxon>NPAAA clade</taxon>
        <taxon>indigoferoid/millettioid clade</taxon>
        <taxon>Phaseoleae</taxon>
        <taxon>Clitoria</taxon>
    </lineage>
</organism>
<comment type="subcellular location">
    <subcellularLocation>
        <location evidence="1">Golgi apparatus membrane</location>
        <topology evidence="1">Single-pass membrane protein</topology>
    </subcellularLocation>
</comment>
<reference evidence="5 6" key="1">
    <citation type="submission" date="2024-01" db="EMBL/GenBank/DDBJ databases">
        <title>The genomes of 5 underutilized Papilionoideae crops provide insights into root nodulation and disease resistance.</title>
        <authorList>
            <person name="Yuan L."/>
        </authorList>
    </citation>
    <scope>NUCLEOTIDE SEQUENCE [LARGE SCALE GENOMIC DNA]</scope>
    <source>
        <strain evidence="5">LY-2023</strain>
        <tissue evidence="5">Leaf</tissue>
    </source>
</reference>
<protein>
    <recommendedName>
        <fullName evidence="7">Polysaccharide biosynthesis domain-containing protein</fullName>
    </recommendedName>
</protein>
<dbReference type="GO" id="GO:0000139">
    <property type="term" value="C:Golgi membrane"/>
    <property type="evidence" value="ECO:0007669"/>
    <property type="project" value="UniProtKB-SubCell"/>
</dbReference>
<comment type="caution">
    <text evidence="5">The sequence shown here is derived from an EMBL/GenBank/DDBJ whole genome shotgun (WGS) entry which is preliminary data.</text>
</comment>
<name>A0AAN9I4N1_CLITE</name>